<dbReference type="Pfam" id="PF00753">
    <property type="entry name" value="Lactamase_B"/>
    <property type="match status" value="1"/>
</dbReference>
<accession>A0A4Y8ULD6</accession>
<evidence type="ECO:0000256" key="1">
    <source>
        <dbReference type="ARBA" id="ARBA00022801"/>
    </source>
</evidence>
<reference evidence="3 4" key="1">
    <citation type="submission" date="2019-03" db="EMBL/GenBank/DDBJ databases">
        <title>Draft genome of Gammaproteobacteria bacterium LSUCC0057, a member of the SAR92 clade.</title>
        <authorList>
            <person name="Lanclos V.C."/>
            <person name="Doiron C."/>
            <person name="Henson M.W."/>
            <person name="Thrash J.C."/>
        </authorList>
    </citation>
    <scope>NUCLEOTIDE SEQUENCE [LARGE SCALE GENOMIC DNA]</scope>
    <source>
        <strain evidence="3 4">LSUCC0057</strain>
    </source>
</reference>
<evidence type="ECO:0000313" key="3">
    <source>
        <dbReference type="EMBL" id="TFH69288.1"/>
    </source>
</evidence>
<dbReference type="PANTHER" id="PTHR46018">
    <property type="entry name" value="ZINC PHOSPHODIESTERASE ELAC PROTEIN 1"/>
    <property type="match status" value="1"/>
</dbReference>
<dbReference type="GO" id="GO:0042781">
    <property type="term" value="F:3'-tRNA processing endoribonuclease activity"/>
    <property type="evidence" value="ECO:0007669"/>
    <property type="project" value="TreeGrafter"/>
</dbReference>
<sequence>MKKLLTGTLAAVAIAVFVYSQKNALISTIFERGFQTQMGSDRIEELEEGLHVALCGAGGPLPAPNASGPCVAVIAGKRLFVVDVGTDSPRNLARMGFQVGNIEALFLTHFHSDHIDGLGELATLRWAGGDNHSPLPVHGPEGVDRVVAGFNMAYSLDTIYRQQHHGDSVAPLSAAGLQALPFDQPAQGQLHTVLHQDGLTVESFAVNHAPVDPAVGYRFSYKGRSVVISGDTAKDQQIEKFARGADLLVHEALAPNLVAIMHRAAIAIGNPTLAKITADIPDYHASPVDAAETARAAGVGHLLYYHIVPPLVVPGQKALFLNGAEAIFPQYTIGEDGVAFSLPANSSAINKISRGL</sequence>
<evidence type="ECO:0000313" key="4">
    <source>
        <dbReference type="Proteomes" id="UP000298133"/>
    </source>
</evidence>
<dbReference type="Gene3D" id="3.60.15.10">
    <property type="entry name" value="Ribonuclease Z/Hydroxyacylglutathione hydrolase-like"/>
    <property type="match status" value="1"/>
</dbReference>
<dbReference type="OrthoDB" id="9803916at2"/>
<dbReference type="InterPro" id="IPR036866">
    <property type="entry name" value="RibonucZ/Hydroxyglut_hydro"/>
</dbReference>
<dbReference type="AlphaFoldDB" id="A0A4Y8ULD6"/>
<dbReference type="InterPro" id="IPR001279">
    <property type="entry name" value="Metallo-B-lactamas"/>
</dbReference>
<comment type="caution">
    <text evidence="3">The sequence shown here is derived from an EMBL/GenBank/DDBJ whole genome shotgun (WGS) entry which is preliminary data.</text>
</comment>
<feature type="domain" description="Metallo-beta-lactamase" evidence="2">
    <location>
        <begin position="67"/>
        <end position="273"/>
    </location>
</feature>
<name>A0A4Y8ULD6_9GAMM</name>
<dbReference type="Proteomes" id="UP000298133">
    <property type="component" value="Unassembled WGS sequence"/>
</dbReference>
<proteinExistence type="predicted"/>
<dbReference type="CDD" id="cd07719">
    <property type="entry name" value="arylsulfatase_AtsA-like_MBL-fold"/>
    <property type="match status" value="1"/>
</dbReference>
<dbReference type="EMBL" id="SPIA01000001">
    <property type="protein sequence ID" value="TFH69288.1"/>
    <property type="molecule type" value="Genomic_DNA"/>
</dbReference>
<evidence type="ECO:0000259" key="2">
    <source>
        <dbReference type="SMART" id="SM00849"/>
    </source>
</evidence>
<dbReference type="InterPro" id="IPR044094">
    <property type="entry name" value="AtsA-like_MBL-fold"/>
</dbReference>
<dbReference type="SUPFAM" id="SSF56281">
    <property type="entry name" value="Metallo-hydrolase/oxidoreductase"/>
    <property type="match status" value="1"/>
</dbReference>
<gene>
    <name evidence="3" type="ORF">E3W66_05070</name>
</gene>
<dbReference type="SMART" id="SM00849">
    <property type="entry name" value="Lactamase_B"/>
    <property type="match status" value="1"/>
</dbReference>
<keyword evidence="1 3" id="KW-0378">Hydrolase</keyword>
<dbReference type="PANTHER" id="PTHR46018:SF2">
    <property type="entry name" value="ZINC PHOSPHODIESTERASE ELAC PROTEIN 1"/>
    <property type="match status" value="1"/>
</dbReference>
<organism evidence="3 4">
    <name type="scientific">Gammaproteobacteria bacterium LSUCC0057</name>
    <dbReference type="NCBI Taxonomy" id="2559237"/>
    <lineage>
        <taxon>Bacteria</taxon>
        <taxon>Pseudomonadati</taxon>
        <taxon>Pseudomonadota</taxon>
        <taxon>Gammaproteobacteria</taxon>
        <taxon>Cellvibrionales</taxon>
        <taxon>Porticoccaceae</taxon>
        <taxon>SAR92 clade</taxon>
    </lineage>
</organism>
<protein>
    <submittedName>
        <fullName evidence="3">MBL fold metallo-hydrolase</fullName>
    </submittedName>
</protein>
<keyword evidence="4" id="KW-1185">Reference proteome</keyword>